<comment type="caution">
    <text evidence="1">The sequence shown here is derived from an EMBL/GenBank/DDBJ whole genome shotgun (WGS) entry which is preliminary data.</text>
</comment>
<dbReference type="OMA" id="FQYTHYV"/>
<proteinExistence type="predicted"/>
<accession>A0A8S1RWP0</accession>
<name>A0A8S1RWP0_PAROT</name>
<evidence type="ECO:0000313" key="2">
    <source>
        <dbReference type="Proteomes" id="UP000683925"/>
    </source>
</evidence>
<evidence type="ECO:0000313" key="1">
    <source>
        <dbReference type="EMBL" id="CAD8133441.1"/>
    </source>
</evidence>
<organism evidence="1 2">
    <name type="scientific">Paramecium octaurelia</name>
    <dbReference type="NCBI Taxonomy" id="43137"/>
    <lineage>
        <taxon>Eukaryota</taxon>
        <taxon>Sar</taxon>
        <taxon>Alveolata</taxon>
        <taxon>Ciliophora</taxon>
        <taxon>Intramacronucleata</taxon>
        <taxon>Oligohymenophorea</taxon>
        <taxon>Peniculida</taxon>
        <taxon>Parameciidae</taxon>
        <taxon>Paramecium</taxon>
    </lineage>
</organism>
<keyword evidence="2" id="KW-1185">Reference proteome</keyword>
<dbReference type="OrthoDB" id="300489at2759"/>
<gene>
    <name evidence="1" type="ORF">POCTA_138.1.T0040457</name>
</gene>
<reference evidence="1" key="1">
    <citation type="submission" date="2021-01" db="EMBL/GenBank/DDBJ databases">
        <authorList>
            <consortium name="Genoscope - CEA"/>
            <person name="William W."/>
        </authorList>
    </citation>
    <scope>NUCLEOTIDE SEQUENCE</scope>
</reference>
<dbReference type="EMBL" id="CAJJDP010000003">
    <property type="protein sequence ID" value="CAD8133441.1"/>
    <property type="molecule type" value="Genomic_DNA"/>
</dbReference>
<dbReference type="AlphaFoldDB" id="A0A8S1RWP0"/>
<dbReference type="Proteomes" id="UP000683925">
    <property type="component" value="Unassembled WGS sequence"/>
</dbReference>
<protein>
    <submittedName>
        <fullName evidence="1">Uncharacterized protein</fullName>
    </submittedName>
</protein>
<sequence>MFSNQSEYDLRVFLSSYSDALHCLKQSADKSTLRKNYENIANRLTIYVKQKKMFGEVNLSKSEEKDILAFQYTQQDIKMYKISYIFLKYLPDFDNFKGNYEQLQTILNNSFNSLSSDQHLYSQQQQKQQAQ</sequence>